<dbReference type="Gene3D" id="2.60.120.560">
    <property type="entry name" value="Exo-inulinase, domain 1"/>
    <property type="match status" value="1"/>
</dbReference>
<keyword evidence="3" id="KW-0732">Signal</keyword>
<dbReference type="InterPro" id="IPR023296">
    <property type="entry name" value="Glyco_hydro_beta-prop_sf"/>
</dbReference>
<dbReference type="InterPro" id="IPR001362">
    <property type="entry name" value="Glyco_hydro_32"/>
</dbReference>
<dbReference type="EMBL" id="JBIPKE010000009">
    <property type="protein sequence ID" value="MFH6982185.1"/>
    <property type="molecule type" value="Genomic_DNA"/>
</dbReference>
<dbReference type="Pfam" id="PF08244">
    <property type="entry name" value="Glyco_hydro_32C"/>
    <property type="match status" value="1"/>
</dbReference>
<protein>
    <recommendedName>
        <fullName evidence="2">beta-fructofuranosidase</fullName>
        <ecNumber evidence="2">3.2.1.26</ecNumber>
    </recommendedName>
</protein>
<comment type="similarity">
    <text evidence="1">Belongs to the glycosyl hydrolase 32 family.</text>
</comment>
<keyword evidence="4" id="KW-0378">Hydrolase</keyword>
<dbReference type="Pfam" id="PF13385">
    <property type="entry name" value="Laminin_G_3"/>
    <property type="match status" value="1"/>
</dbReference>
<dbReference type="PANTHER" id="PTHR43101:SF1">
    <property type="entry name" value="BETA-FRUCTOSIDASE"/>
    <property type="match status" value="1"/>
</dbReference>
<evidence type="ECO:0000313" key="8">
    <source>
        <dbReference type="EMBL" id="MFH6982185.1"/>
    </source>
</evidence>
<reference evidence="8 9" key="1">
    <citation type="journal article" date="2013" name="Int. J. Syst. Evol. Microbiol.">
        <title>Marinoscillum luteum sp. nov., isolated from marine sediment.</title>
        <authorList>
            <person name="Cha I.T."/>
            <person name="Park S.J."/>
            <person name="Kim S.J."/>
            <person name="Kim J.G."/>
            <person name="Jung M.Y."/>
            <person name="Shin K.S."/>
            <person name="Kwon K.K."/>
            <person name="Yang S.H."/>
            <person name="Seo Y.S."/>
            <person name="Rhee S.K."/>
        </authorList>
    </citation>
    <scope>NUCLEOTIDE SEQUENCE [LARGE SCALE GENOMIC DNA]</scope>
    <source>
        <strain evidence="8 9">KCTC 23939</strain>
    </source>
</reference>
<dbReference type="EC" id="3.2.1.26" evidence="2"/>
<evidence type="ECO:0000256" key="1">
    <source>
        <dbReference type="ARBA" id="ARBA00009902"/>
    </source>
</evidence>
<dbReference type="InterPro" id="IPR013320">
    <property type="entry name" value="ConA-like_dom_sf"/>
</dbReference>
<dbReference type="InterPro" id="IPR026444">
    <property type="entry name" value="Secre_tail"/>
</dbReference>
<proteinExistence type="inferred from homology"/>
<dbReference type="SUPFAM" id="SSF49899">
    <property type="entry name" value="Concanavalin A-like lectins/glucanases"/>
    <property type="match status" value="2"/>
</dbReference>
<dbReference type="Pfam" id="PF00251">
    <property type="entry name" value="Glyco_hydro_32N"/>
    <property type="match status" value="1"/>
</dbReference>
<dbReference type="InterPro" id="IPR013148">
    <property type="entry name" value="Glyco_hydro_32_N"/>
</dbReference>
<dbReference type="Gene3D" id="2.60.120.200">
    <property type="match status" value="1"/>
</dbReference>
<dbReference type="InterPro" id="IPR013189">
    <property type="entry name" value="Glyco_hydro_32_C"/>
</dbReference>
<evidence type="ECO:0000313" key="9">
    <source>
        <dbReference type="Proteomes" id="UP001610063"/>
    </source>
</evidence>
<evidence type="ECO:0000256" key="2">
    <source>
        <dbReference type="ARBA" id="ARBA00012758"/>
    </source>
</evidence>
<evidence type="ECO:0000256" key="4">
    <source>
        <dbReference type="ARBA" id="ARBA00022801"/>
    </source>
</evidence>
<dbReference type="RefSeq" id="WP_395415949.1">
    <property type="nucleotide sequence ID" value="NZ_JBIPKE010000009.1"/>
</dbReference>
<keyword evidence="9" id="KW-1185">Reference proteome</keyword>
<dbReference type="InterPro" id="IPR051214">
    <property type="entry name" value="GH32_Enzymes"/>
</dbReference>
<keyword evidence="6" id="KW-0326">Glycosidase</keyword>
<dbReference type="CDD" id="cd08996">
    <property type="entry name" value="GH32_FFase"/>
    <property type="match status" value="1"/>
</dbReference>
<comment type="caution">
    <text evidence="8">The sequence shown here is derived from an EMBL/GenBank/DDBJ whole genome shotgun (WGS) entry which is preliminary data.</text>
</comment>
<dbReference type="SMART" id="SM00640">
    <property type="entry name" value="Glyco_32"/>
    <property type="match status" value="1"/>
</dbReference>
<dbReference type="InterPro" id="IPR006558">
    <property type="entry name" value="LamG-like"/>
</dbReference>
<dbReference type="SMART" id="SM00560">
    <property type="entry name" value="LamGL"/>
    <property type="match status" value="1"/>
</dbReference>
<evidence type="ECO:0000259" key="7">
    <source>
        <dbReference type="SMART" id="SM00560"/>
    </source>
</evidence>
<feature type="domain" description="LamG-like jellyroll fold" evidence="7">
    <location>
        <begin position="87"/>
        <end position="230"/>
    </location>
</feature>
<sequence>MKKIQLLFWVGLMLTEQVIAQEVFHVGFNEVSGTNTTTEEVSSQSLSIENLFDRPERITAPDGNAMRLDGWSTYISQSNFSLSGIDRALTIEAWYATEAFNRESSSIIELSSASGASGFYLSVGPYGELNFGYHLDNTFYVHNTPNRLSTYRWHHIVATIDLNAGETRVYVDGVVWFLKQGLSASSISVPESTLYIGKRSLDQRANGFSVNVLNGALDDLKVYNVALTEAEITDASQSVPERKVDLYIDPAVRFAGDHLRPQYHPMPNNSWANECYGLMYYEGNYHLFFQKNPNAPQLYFMHWGHLISPDMVHWREVDIALRPTPGFDNFGAWSGTTLKDNAGSPYIFYTGVDGAKAGIGMAIPTGDSLLTWTESESNPLLANAPTSFSHMDFRDPYLWKSDGLYYMIVGSGLQNNGGGILFTYRSSDLVNWTLIPRLYANSGISEYGEFWEMPTFRKLAGDTYLLQLTPTPNNGKRARSIYLLGAWENETFKPYFETPKSLELFDSHMLAPAFGTDDETGDTYIGIIPEDRDGNDQINAGWRQTFSIPRQVRLLEDSTIGQIPHPNLCRLRSDEISVEKLVLENGKRNNLPQFRGNQIEMEFDIKADSNANFVIQVLKHEDEREYTTITFDYELNKIILDRRQSSLSNTLKNTRIGDFVFNPNDTLNVRIFIDHSTLEVFVQNLTVFSARVYPSRAESDLIDVVAIDGEVSVVSAKKWEMASMLDHEIVDQSCVPSNLPTHFNKIPKEPEEPEEPLKSGFKSGWKLYPNPSFDVINLDTPGIENGQYFIYSLSGQQLLSGAIDQERAAIDVHQIPAGMYLLTASDGTLFYSERILIKNKE</sequence>
<keyword evidence="5" id="KW-1015">Disulfide bond</keyword>
<dbReference type="Proteomes" id="UP001610063">
    <property type="component" value="Unassembled WGS sequence"/>
</dbReference>
<accession>A0ABW7N470</accession>
<dbReference type="PANTHER" id="PTHR43101">
    <property type="entry name" value="BETA-FRUCTOSIDASE"/>
    <property type="match status" value="1"/>
</dbReference>
<evidence type="ECO:0000256" key="3">
    <source>
        <dbReference type="ARBA" id="ARBA00022729"/>
    </source>
</evidence>
<dbReference type="NCBIfam" id="TIGR04183">
    <property type="entry name" value="Por_Secre_tail"/>
    <property type="match status" value="1"/>
</dbReference>
<dbReference type="Pfam" id="PF18962">
    <property type="entry name" value="Por_Secre_tail"/>
    <property type="match status" value="1"/>
</dbReference>
<dbReference type="SUPFAM" id="SSF75005">
    <property type="entry name" value="Arabinanase/levansucrase/invertase"/>
    <property type="match status" value="1"/>
</dbReference>
<dbReference type="Gene3D" id="2.115.10.20">
    <property type="entry name" value="Glycosyl hydrolase domain, family 43"/>
    <property type="match status" value="1"/>
</dbReference>
<evidence type="ECO:0000256" key="6">
    <source>
        <dbReference type="ARBA" id="ARBA00023295"/>
    </source>
</evidence>
<evidence type="ECO:0000256" key="5">
    <source>
        <dbReference type="ARBA" id="ARBA00023157"/>
    </source>
</evidence>
<name>A0ABW7N470_9BACT</name>
<gene>
    <name evidence="8" type="ORF">ACHKAR_01990</name>
</gene>
<organism evidence="8 9">
    <name type="scientific">Marinoscillum luteum</name>
    <dbReference type="NCBI Taxonomy" id="861051"/>
    <lineage>
        <taxon>Bacteria</taxon>
        <taxon>Pseudomonadati</taxon>
        <taxon>Bacteroidota</taxon>
        <taxon>Cytophagia</taxon>
        <taxon>Cytophagales</taxon>
        <taxon>Reichenbachiellaceae</taxon>
        <taxon>Marinoscillum</taxon>
    </lineage>
</organism>